<dbReference type="Proteomes" id="UP001354931">
    <property type="component" value="Unassembled WGS sequence"/>
</dbReference>
<gene>
    <name evidence="1" type="ORF">OKJ99_31890</name>
</gene>
<name>A0ABU6FEQ3_9ACTN</name>
<protein>
    <submittedName>
        <fullName evidence="1">DUF2993 domain-containing protein</fullName>
    </submittedName>
</protein>
<organism evidence="1 2">
    <name type="scientific">Streptomyces endophyticus</name>
    <dbReference type="NCBI Taxonomy" id="714166"/>
    <lineage>
        <taxon>Bacteria</taxon>
        <taxon>Bacillati</taxon>
        <taxon>Actinomycetota</taxon>
        <taxon>Actinomycetes</taxon>
        <taxon>Kitasatosporales</taxon>
        <taxon>Streptomycetaceae</taxon>
        <taxon>Streptomyces</taxon>
    </lineage>
</organism>
<evidence type="ECO:0000313" key="1">
    <source>
        <dbReference type="EMBL" id="MEB8342107.1"/>
    </source>
</evidence>
<evidence type="ECO:0000313" key="2">
    <source>
        <dbReference type="Proteomes" id="UP001354931"/>
    </source>
</evidence>
<dbReference type="RefSeq" id="WP_326021432.1">
    <property type="nucleotide sequence ID" value="NZ_JAOZYC010000157.1"/>
</dbReference>
<keyword evidence="2" id="KW-1185">Reference proteome</keyword>
<reference evidence="1 2" key="1">
    <citation type="submission" date="2022-10" db="EMBL/GenBank/DDBJ databases">
        <authorList>
            <person name="Xie J."/>
            <person name="Shen N."/>
        </authorList>
    </citation>
    <scope>NUCLEOTIDE SEQUENCE [LARGE SCALE GENOMIC DNA]</scope>
    <source>
        <strain evidence="1 2">YIM65594</strain>
    </source>
</reference>
<dbReference type="EMBL" id="JAOZYC010000157">
    <property type="protein sequence ID" value="MEB8342107.1"/>
    <property type="molecule type" value="Genomic_DNA"/>
</dbReference>
<comment type="caution">
    <text evidence="1">The sequence shown here is derived from an EMBL/GenBank/DDBJ whole genome shotgun (WGS) entry which is preliminary data.</text>
</comment>
<dbReference type="Pfam" id="PF11209">
    <property type="entry name" value="LmeA"/>
    <property type="match status" value="1"/>
</dbReference>
<sequence>MTATLVVVLAFLALGDRWTVLYAENMAAKKVQEALKLHAQPEVHIDSFPFLGQVLMGNIDHVEVNVPHVPAGPVSVAQVKGSVDDIRIVGSVPSSVKGAVLSKVRGDVLLDFDDLNREVGASQVKLAPGKQRNTVQLKGGLPVAGKQARIEGRAHLERTGEHGLALSVEDTRIVVPGLLTYTPGQGGGLQLTAPVVSRMDQREAEQATGQPLRPGRLLRGGALDALAEHPELLKPAGVDPSLIEGLQKLQEPKVAKKMEFAAQLPKDLPGDLRLRDVAVTDDGIRAQLSGRDVPLGT</sequence>
<dbReference type="InterPro" id="IPR021373">
    <property type="entry name" value="DUF2993"/>
</dbReference>
<proteinExistence type="predicted"/>
<accession>A0ABU6FEQ3</accession>